<gene>
    <name evidence="1" type="ORF">ED733_000179</name>
</gene>
<comment type="caution">
    <text evidence="1">The sequence shown here is derived from an EMBL/GenBank/DDBJ whole genome shotgun (WGS) entry which is preliminary data.</text>
</comment>
<evidence type="ECO:0000313" key="2">
    <source>
        <dbReference type="Proteomes" id="UP000317257"/>
    </source>
</evidence>
<accession>A0A5C6G4V1</accession>
<sequence>MHLSTLINSFSQLQAAATNIRDPTTGTGRAVTGALREIHWERTSATTSVKLPSMVRLRRPGHIKWDHVGTEAARAIKDNPQMVLLPAGIVAGAMTGGLLMGPTLGAAGFSSIGPVTG</sequence>
<name>A0A5C6G4V1_METRR</name>
<reference evidence="2" key="1">
    <citation type="submission" date="2018-12" db="EMBL/GenBank/DDBJ databases">
        <title>The complete genome of Metarhizium rileyi, a key fungal pathogen of Lepidoptera.</title>
        <authorList>
            <person name="Binneck E."/>
            <person name="Lastra C.C.L."/>
            <person name="Sosa-Gomez D.R."/>
        </authorList>
    </citation>
    <scope>NUCLEOTIDE SEQUENCE [LARGE SCALE GENOMIC DNA]</scope>
    <source>
        <strain evidence="2">Cep018-CH2</strain>
    </source>
</reference>
<proteinExistence type="predicted"/>
<evidence type="ECO:0000313" key="1">
    <source>
        <dbReference type="EMBL" id="TWU71528.1"/>
    </source>
</evidence>
<dbReference type="Proteomes" id="UP000317257">
    <property type="component" value="Unassembled WGS sequence"/>
</dbReference>
<organism evidence="1 2">
    <name type="scientific">Metarhizium rileyi (strain RCEF 4871)</name>
    <name type="common">Nomuraea rileyi</name>
    <dbReference type="NCBI Taxonomy" id="1649241"/>
    <lineage>
        <taxon>Eukaryota</taxon>
        <taxon>Fungi</taxon>
        <taxon>Dikarya</taxon>
        <taxon>Ascomycota</taxon>
        <taxon>Pezizomycotina</taxon>
        <taxon>Sordariomycetes</taxon>
        <taxon>Hypocreomycetidae</taxon>
        <taxon>Hypocreales</taxon>
        <taxon>Clavicipitaceae</taxon>
        <taxon>Metarhizium</taxon>
    </lineage>
</organism>
<dbReference type="EMBL" id="SBHS01000042">
    <property type="protein sequence ID" value="TWU71528.1"/>
    <property type="molecule type" value="Genomic_DNA"/>
</dbReference>
<dbReference type="AlphaFoldDB" id="A0A5C6G4V1"/>
<protein>
    <submittedName>
        <fullName evidence="1">Uncharacterized protein</fullName>
    </submittedName>
</protein>